<dbReference type="Proteomes" id="UP000623467">
    <property type="component" value="Unassembled WGS sequence"/>
</dbReference>
<protein>
    <submittedName>
        <fullName evidence="1">BTB domain-containing protein</fullName>
    </submittedName>
</protein>
<gene>
    <name evidence="1" type="ORF">MSAN_00661800</name>
</gene>
<comment type="caution">
    <text evidence="1">The sequence shown here is derived from an EMBL/GenBank/DDBJ whole genome shotgun (WGS) entry which is preliminary data.</text>
</comment>
<keyword evidence="2" id="KW-1185">Reference proteome</keyword>
<name>A0A8H6Z0A8_9AGAR</name>
<reference evidence="1" key="1">
    <citation type="submission" date="2020-05" db="EMBL/GenBank/DDBJ databases">
        <title>Mycena genomes resolve the evolution of fungal bioluminescence.</title>
        <authorList>
            <person name="Tsai I.J."/>
        </authorList>
    </citation>
    <scope>NUCLEOTIDE SEQUENCE</scope>
    <source>
        <strain evidence="1">160909Yilan</strain>
    </source>
</reference>
<dbReference type="OrthoDB" id="2799068at2759"/>
<accession>A0A8H6Z0A8</accession>
<sequence>MSLPCQRTESDSAITRSETWLRDGNVVLQAANTQFRVHWSVLSLNSSVFRDIEGLPQPFGEPTVDGCPVVKVEDDPADVDYLLKALLHSVRTLTSSLVDQKLLQLQVAGAFVRLGRKYEFKDLFDSAMARFAFEFPTTLEEYDTMPAGMTTIQSYAGVTFDVITLFSENHIFSTLPFAYFCVLQTFDSGEVFDGIERADGTLASLSQVDLRRCLVGRGKLLFKQFQPGYTLGWALKWVFSDCARPSRCRVSREDVVTTYLDDVLGALVLPVNIDHSGFCAACTRHIEECMAAGRKKMWEELPGIFDLPPWNELKNEM</sequence>
<evidence type="ECO:0000313" key="2">
    <source>
        <dbReference type="Proteomes" id="UP000623467"/>
    </source>
</evidence>
<dbReference type="EMBL" id="JACAZH010000004">
    <property type="protein sequence ID" value="KAF7370305.1"/>
    <property type="molecule type" value="Genomic_DNA"/>
</dbReference>
<organism evidence="1 2">
    <name type="scientific">Mycena sanguinolenta</name>
    <dbReference type="NCBI Taxonomy" id="230812"/>
    <lineage>
        <taxon>Eukaryota</taxon>
        <taxon>Fungi</taxon>
        <taxon>Dikarya</taxon>
        <taxon>Basidiomycota</taxon>
        <taxon>Agaricomycotina</taxon>
        <taxon>Agaricomycetes</taxon>
        <taxon>Agaricomycetidae</taxon>
        <taxon>Agaricales</taxon>
        <taxon>Marasmiineae</taxon>
        <taxon>Mycenaceae</taxon>
        <taxon>Mycena</taxon>
    </lineage>
</organism>
<dbReference type="AlphaFoldDB" id="A0A8H6Z0A8"/>
<evidence type="ECO:0000313" key="1">
    <source>
        <dbReference type="EMBL" id="KAF7370305.1"/>
    </source>
</evidence>
<proteinExistence type="predicted"/>